<evidence type="ECO:0000313" key="3">
    <source>
        <dbReference type="WBParaSite" id="sdigi.contig32.g2342.t1"/>
    </source>
</evidence>
<proteinExistence type="predicted"/>
<accession>A0A915PUB6</accession>
<organism evidence="2 3">
    <name type="scientific">Setaria digitata</name>
    <dbReference type="NCBI Taxonomy" id="48799"/>
    <lineage>
        <taxon>Eukaryota</taxon>
        <taxon>Metazoa</taxon>
        <taxon>Ecdysozoa</taxon>
        <taxon>Nematoda</taxon>
        <taxon>Chromadorea</taxon>
        <taxon>Rhabditida</taxon>
        <taxon>Spirurina</taxon>
        <taxon>Spiruromorpha</taxon>
        <taxon>Filarioidea</taxon>
        <taxon>Setariidae</taxon>
        <taxon>Setaria</taxon>
    </lineage>
</organism>
<dbReference type="InterPro" id="IPR002542">
    <property type="entry name" value="T20D4.11-like_dom"/>
</dbReference>
<reference evidence="3" key="1">
    <citation type="submission" date="2022-11" db="UniProtKB">
        <authorList>
            <consortium name="WormBaseParasite"/>
        </authorList>
    </citation>
    <scope>IDENTIFICATION</scope>
</reference>
<keyword evidence="2" id="KW-1185">Reference proteome</keyword>
<evidence type="ECO:0000259" key="1">
    <source>
        <dbReference type="Pfam" id="PF01579"/>
    </source>
</evidence>
<dbReference type="PANTHER" id="PTHR37431">
    <property type="entry name" value="PROTEIN CBG06927"/>
    <property type="match status" value="1"/>
</dbReference>
<dbReference type="Pfam" id="PF01579">
    <property type="entry name" value="DUF19"/>
    <property type="match status" value="1"/>
</dbReference>
<dbReference type="Proteomes" id="UP000887581">
    <property type="component" value="Unplaced"/>
</dbReference>
<sequence>MFSAIQYYAILAIVGHLNSVAANDKGIDLYKGQLMSDSKKCTAFAEQSVSKCLQQKINSFKILMTGGSMQPEAVGEESCSLQLILEFVFFQPVLDYAGKLQENAGAMQLPMQGTNIFRELCDVYAHFKECTEDISCSSISVEAVDASYGYMCGAGYKLFEHHATCFAEVEVENNYVKCRNEASAAITKAQKSKIPNDYNHYFELLCKIMDSYLRCCHPVINRYCGSDAWELVRTVTLDSLRVTMPTCDLHNALL</sequence>
<evidence type="ECO:0000313" key="2">
    <source>
        <dbReference type="Proteomes" id="UP000887581"/>
    </source>
</evidence>
<dbReference type="WBParaSite" id="sdigi.contig32.g2342.t1">
    <property type="protein sequence ID" value="sdigi.contig32.g2342.t1"/>
    <property type="gene ID" value="sdigi.contig32.g2342"/>
</dbReference>
<feature type="domain" description="T20D4.11-like" evidence="1">
    <location>
        <begin position="110"/>
        <end position="241"/>
    </location>
</feature>
<protein>
    <submittedName>
        <fullName evidence="3">DUF19 domain-containing protein</fullName>
    </submittedName>
</protein>
<dbReference type="PANTHER" id="PTHR37431:SF6">
    <property type="entry name" value="PROTEIN CBG06927"/>
    <property type="match status" value="1"/>
</dbReference>
<dbReference type="AlphaFoldDB" id="A0A915PUB6"/>
<name>A0A915PUB6_9BILA</name>